<feature type="binding site" evidence="8 10">
    <location>
        <position position="116"/>
    </location>
    <ligand>
        <name>3-methyl-2-oxobutanoate</name>
        <dbReference type="ChEBI" id="CHEBI:11851"/>
    </ligand>
</feature>
<dbReference type="NCBIfam" id="NF001452">
    <property type="entry name" value="PRK00311.1"/>
    <property type="match status" value="1"/>
</dbReference>
<dbReference type="EMBL" id="FTOH01000007">
    <property type="protein sequence ID" value="SIT00744.1"/>
    <property type="molecule type" value="Genomic_DNA"/>
</dbReference>
<dbReference type="GO" id="GO:0032259">
    <property type="term" value="P:methylation"/>
    <property type="evidence" value="ECO:0007669"/>
    <property type="project" value="UniProtKB-KW"/>
</dbReference>
<dbReference type="AlphaFoldDB" id="A0A1N7NQZ5"/>
<evidence type="ECO:0000256" key="3">
    <source>
        <dbReference type="ARBA" id="ARBA00011424"/>
    </source>
</evidence>
<comment type="function">
    <text evidence="7 8">Catalyzes the reversible reaction in which hydroxymethyl group from 5,10-methylenetetrahydrofolate is transferred onto alpha-ketoisovalerate to form ketopantoate.</text>
</comment>
<dbReference type="GO" id="GO:0008168">
    <property type="term" value="F:methyltransferase activity"/>
    <property type="evidence" value="ECO:0007669"/>
    <property type="project" value="UniProtKB-KW"/>
</dbReference>
<dbReference type="InterPro" id="IPR040442">
    <property type="entry name" value="Pyrv_kinase-like_dom_sf"/>
</dbReference>
<dbReference type="PANTHER" id="PTHR20881:SF0">
    <property type="entry name" value="3-METHYL-2-OXOBUTANOATE HYDROXYMETHYLTRANSFERASE"/>
    <property type="match status" value="1"/>
</dbReference>
<feature type="binding site" evidence="8 10">
    <location>
        <begin position="45"/>
        <end position="46"/>
    </location>
    <ligand>
        <name>3-methyl-2-oxobutanoate</name>
        <dbReference type="ChEBI" id="CHEBI:11851"/>
    </ligand>
</feature>
<name>A0A1N7NQZ5_9GAMM</name>
<keyword evidence="13" id="KW-1185">Reference proteome</keyword>
<organism evidence="12 13">
    <name type="scientific">Thalassolituus maritimus</name>
    <dbReference type="NCBI Taxonomy" id="484498"/>
    <lineage>
        <taxon>Bacteria</taxon>
        <taxon>Pseudomonadati</taxon>
        <taxon>Pseudomonadota</taxon>
        <taxon>Gammaproteobacteria</taxon>
        <taxon>Oceanospirillales</taxon>
        <taxon>Oceanospirillaceae</taxon>
        <taxon>Thalassolituus</taxon>
    </lineage>
</organism>
<evidence type="ECO:0000256" key="7">
    <source>
        <dbReference type="ARBA" id="ARBA00056497"/>
    </source>
</evidence>
<reference evidence="13" key="1">
    <citation type="submission" date="2017-01" db="EMBL/GenBank/DDBJ databases">
        <authorList>
            <person name="Varghese N."/>
            <person name="Submissions S."/>
        </authorList>
    </citation>
    <scope>NUCLEOTIDE SEQUENCE [LARGE SCALE GENOMIC DNA]</scope>
    <source>
        <strain evidence="13">DSM 24913</strain>
    </source>
</reference>
<comment type="subunit">
    <text evidence="3 8">Homodecamer; pentamer of dimers.</text>
</comment>
<comment type="similarity">
    <text evidence="2 8">Belongs to the PanB family.</text>
</comment>
<dbReference type="GO" id="GO:0003864">
    <property type="term" value="F:3-methyl-2-oxobutanoate hydroxymethyltransferase activity"/>
    <property type="evidence" value="ECO:0007669"/>
    <property type="project" value="UniProtKB-UniRule"/>
</dbReference>
<feature type="binding site" evidence="8 10">
    <location>
        <position position="88"/>
    </location>
    <ligand>
        <name>3-methyl-2-oxobutanoate</name>
        <dbReference type="ChEBI" id="CHEBI:11851"/>
    </ligand>
</feature>
<dbReference type="RefSeq" id="WP_076516577.1">
    <property type="nucleotide sequence ID" value="NZ_FTOH01000007.1"/>
</dbReference>
<comment type="cofactor">
    <cofactor evidence="8 11">
        <name>Mg(2+)</name>
        <dbReference type="ChEBI" id="CHEBI:18420"/>
    </cofactor>
    <text evidence="8 11">Binds 1 Mg(2+) ion per subunit.</text>
</comment>
<dbReference type="PIRSF" id="PIRSF000388">
    <property type="entry name" value="Pantoate_hydroxy_MeTrfase"/>
    <property type="match status" value="1"/>
</dbReference>
<evidence type="ECO:0000256" key="10">
    <source>
        <dbReference type="PIRSR" id="PIRSR000388-2"/>
    </source>
</evidence>
<keyword evidence="4 8" id="KW-0566">Pantothenate biosynthesis</keyword>
<keyword evidence="5 8" id="KW-0808">Transferase</keyword>
<dbReference type="CDD" id="cd06557">
    <property type="entry name" value="KPHMT-like"/>
    <property type="match status" value="1"/>
</dbReference>
<keyword evidence="6 8" id="KW-0479">Metal-binding</keyword>
<dbReference type="GO" id="GO:0005737">
    <property type="term" value="C:cytoplasm"/>
    <property type="evidence" value="ECO:0007669"/>
    <property type="project" value="UniProtKB-SubCell"/>
</dbReference>
<feature type="binding site" evidence="8 11">
    <location>
        <position position="118"/>
    </location>
    <ligand>
        <name>Mg(2+)</name>
        <dbReference type="ChEBI" id="CHEBI:18420"/>
    </ligand>
</feature>
<evidence type="ECO:0000256" key="4">
    <source>
        <dbReference type="ARBA" id="ARBA00022655"/>
    </source>
</evidence>
<keyword evidence="8" id="KW-0963">Cytoplasm</keyword>
<dbReference type="OrthoDB" id="9781789at2"/>
<dbReference type="GO" id="GO:0015940">
    <property type="term" value="P:pantothenate biosynthetic process"/>
    <property type="evidence" value="ECO:0007669"/>
    <property type="project" value="UniProtKB-UniRule"/>
</dbReference>
<dbReference type="HAMAP" id="MF_00156">
    <property type="entry name" value="PanB"/>
    <property type="match status" value="1"/>
</dbReference>
<dbReference type="UniPathway" id="UPA00028">
    <property type="reaction ID" value="UER00003"/>
</dbReference>
<dbReference type="Pfam" id="PF02548">
    <property type="entry name" value="Pantoate_transf"/>
    <property type="match status" value="1"/>
</dbReference>
<feature type="binding site" evidence="8 11">
    <location>
        <position position="88"/>
    </location>
    <ligand>
        <name>Mg(2+)</name>
        <dbReference type="ChEBI" id="CHEBI:18420"/>
    </ligand>
</feature>
<evidence type="ECO:0000256" key="5">
    <source>
        <dbReference type="ARBA" id="ARBA00022679"/>
    </source>
</evidence>
<dbReference type="SUPFAM" id="SSF51621">
    <property type="entry name" value="Phosphoenolpyruvate/pyruvate domain"/>
    <property type="match status" value="1"/>
</dbReference>
<evidence type="ECO:0000313" key="12">
    <source>
        <dbReference type="EMBL" id="SIT00744.1"/>
    </source>
</evidence>
<dbReference type="STRING" id="484498.SAMN05421686_107204"/>
<comment type="pathway">
    <text evidence="1 8">Cofactor biosynthesis; (R)-pantothenate biosynthesis; (R)-pantoate from 3-methyl-2-oxobutanoate: step 1/2.</text>
</comment>
<accession>A0A1N7NQZ5</accession>
<evidence type="ECO:0000313" key="13">
    <source>
        <dbReference type="Proteomes" id="UP000185639"/>
    </source>
</evidence>
<dbReference type="InterPro" id="IPR003700">
    <property type="entry name" value="Pantoate_hydroxy_MeTrfase"/>
</dbReference>
<dbReference type="InterPro" id="IPR015813">
    <property type="entry name" value="Pyrv/PenolPyrv_kinase-like_dom"/>
</dbReference>
<dbReference type="PANTHER" id="PTHR20881">
    <property type="entry name" value="3-METHYL-2-OXOBUTANOATE HYDROXYMETHYLTRANSFERASE"/>
    <property type="match status" value="1"/>
</dbReference>
<evidence type="ECO:0000256" key="11">
    <source>
        <dbReference type="PIRSR" id="PIRSR000388-3"/>
    </source>
</evidence>
<dbReference type="Proteomes" id="UP000185639">
    <property type="component" value="Unassembled WGS sequence"/>
</dbReference>
<evidence type="ECO:0000256" key="9">
    <source>
        <dbReference type="PIRSR" id="PIRSR000388-1"/>
    </source>
</evidence>
<evidence type="ECO:0000256" key="1">
    <source>
        <dbReference type="ARBA" id="ARBA00005033"/>
    </source>
</evidence>
<dbReference type="EC" id="2.1.2.11" evidence="8"/>
<evidence type="ECO:0000256" key="8">
    <source>
        <dbReference type="HAMAP-Rule" id="MF_00156"/>
    </source>
</evidence>
<evidence type="ECO:0000256" key="2">
    <source>
        <dbReference type="ARBA" id="ARBA00008676"/>
    </source>
</evidence>
<dbReference type="Gene3D" id="3.20.20.60">
    <property type="entry name" value="Phosphoenolpyruvate-binding domains"/>
    <property type="match status" value="1"/>
</dbReference>
<feature type="binding site" evidence="8 11">
    <location>
        <position position="45"/>
    </location>
    <ligand>
        <name>Mg(2+)</name>
        <dbReference type="ChEBI" id="CHEBI:18420"/>
    </ligand>
</feature>
<dbReference type="FunFam" id="3.20.20.60:FF:000003">
    <property type="entry name" value="3-methyl-2-oxobutanoate hydroxymethyltransferase"/>
    <property type="match status" value="1"/>
</dbReference>
<dbReference type="GO" id="GO:0000287">
    <property type="term" value="F:magnesium ion binding"/>
    <property type="evidence" value="ECO:0007669"/>
    <property type="project" value="TreeGrafter"/>
</dbReference>
<gene>
    <name evidence="8" type="primary">panB</name>
    <name evidence="12" type="ORF">SAMN05421686_107204</name>
</gene>
<comment type="subcellular location">
    <subcellularLocation>
        <location evidence="8">Cytoplasm</location>
    </subcellularLocation>
</comment>
<protein>
    <recommendedName>
        <fullName evidence="8">3-methyl-2-oxobutanoate hydroxymethyltransferase</fullName>
        <ecNumber evidence="8">2.1.2.11</ecNumber>
    </recommendedName>
    <alternativeName>
        <fullName evidence="8">Ketopantoate hydroxymethyltransferase</fullName>
        <shortName evidence="8">KPHMT</shortName>
    </alternativeName>
</protein>
<sequence>MSAISIRTLQSMKDKGQKFSVLTAYDATFAQLAADAGVEALLVGDSLGNVIQGQTSTIPVTLEEMVYHTAAVARGNARAERQALIMTDLPFMTYGDIATGVDSARAVMQAGAHMVKVEGDDWLVPLVESLARQGVPVCAHLGLTPQAVNKMGGYRVQGREEEKADAMVAHSIALAEAGADIILLECVPSPLAKRITEAVNVPVVGIGAGSDTDAQVLVCYDMLGLNTQHIPKFVKNYMTGGRNVPEAIKAYADEVRDGSFPAPEHGFDA</sequence>
<keyword evidence="8 11" id="KW-0460">Magnesium</keyword>
<comment type="catalytic activity">
    <reaction evidence="8">
        <text>(6R)-5,10-methylene-5,6,7,8-tetrahydrofolate + 3-methyl-2-oxobutanoate + H2O = 2-dehydropantoate + (6S)-5,6,7,8-tetrahydrofolate</text>
        <dbReference type="Rhea" id="RHEA:11824"/>
        <dbReference type="ChEBI" id="CHEBI:11561"/>
        <dbReference type="ChEBI" id="CHEBI:11851"/>
        <dbReference type="ChEBI" id="CHEBI:15377"/>
        <dbReference type="ChEBI" id="CHEBI:15636"/>
        <dbReference type="ChEBI" id="CHEBI:57453"/>
        <dbReference type="EC" id="2.1.2.11"/>
    </reaction>
</comment>
<evidence type="ECO:0000256" key="6">
    <source>
        <dbReference type="ARBA" id="ARBA00022723"/>
    </source>
</evidence>
<feature type="active site" description="Proton acceptor" evidence="8 9">
    <location>
        <position position="185"/>
    </location>
</feature>
<dbReference type="NCBIfam" id="TIGR00222">
    <property type="entry name" value="panB"/>
    <property type="match status" value="1"/>
</dbReference>
<keyword evidence="12" id="KW-0489">Methyltransferase</keyword>
<proteinExistence type="inferred from homology"/>